<evidence type="ECO:0000313" key="2">
    <source>
        <dbReference type="Proteomes" id="UP000199506"/>
    </source>
</evidence>
<organism evidence="1 2">
    <name type="scientific">Methanobrevibacter gottschalkii</name>
    <dbReference type="NCBI Taxonomy" id="190974"/>
    <lineage>
        <taxon>Archaea</taxon>
        <taxon>Methanobacteriati</taxon>
        <taxon>Methanobacteriota</taxon>
        <taxon>Methanomada group</taxon>
        <taxon>Methanobacteria</taxon>
        <taxon>Methanobacteriales</taxon>
        <taxon>Methanobacteriaceae</taxon>
        <taxon>Methanobrevibacter</taxon>
    </lineage>
</organism>
<reference evidence="1 2" key="1">
    <citation type="submission" date="2016-10" db="EMBL/GenBank/DDBJ databases">
        <authorList>
            <person name="de Groot N.N."/>
        </authorList>
    </citation>
    <scope>NUCLEOTIDE SEQUENCE [LARGE SCALE GENOMIC DNA]</scope>
    <source>
        <strain evidence="1 2">DSM 11978</strain>
    </source>
</reference>
<sequence length="183" mass="21827">MSEIKKLTADVDVGEYFEKYVDFEKFSKLCIEEQEELGYNWNYPPFDFDVEELWKSYNKLKIIAFKIDFSKEELDHTFEEKELEFVLKRFERIKGRLMNDVYMLENEDSMGLYMGKCNLCMRCTREFGMPCKMPVKMRYAFEGLGADVDKTIEDLFGYKILYAHNGKLPEYLIFVGGLLYDKK</sequence>
<dbReference type="EMBL" id="FOAK01000009">
    <property type="protein sequence ID" value="SEL07369.1"/>
    <property type="molecule type" value="Genomic_DNA"/>
</dbReference>
<gene>
    <name evidence="1" type="ORF">SAMN05216439_1891</name>
</gene>
<dbReference type="OrthoDB" id="73362at2157"/>
<dbReference type="InterPro" id="IPR019271">
    <property type="entry name" value="DUF2284_metal-binding"/>
</dbReference>
<accession>A0A1H7M8F7</accession>
<dbReference type="STRING" id="190974.SAMN05216439_1891"/>
<dbReference type="Proteomes" id="UP000199506">
    <property type="component" value="Unassembled WGS sequence"/>
</dbReference>
<dbReference type="AlphaFoldDB" id="A0A1H7M8F7"/>
<evidence type="ECO:0000313" key="1">
    <source>
        <dbReference type="EMBL" id="SEL07369.1"/>
    </source>
</evidence>
<dbReference type="Pfam" id="PF10050">
    <property type="entry name" value="DUF2284"/>
    <property type="match status" value="1"/>
</dbReference>
<protein>
    <submittedName>
        <fullName evidence="1">Predicted metal-binding protein</fullName>
    </submittedName>
</protein>
<dbReference type="RefSeq" id="WP_069574747.1">
    <property type="nucleotide sequence ID" value="NZ_FOAK01000009.1"/>
</dbReference>
<proteinExistence type="predicted"/>
<name>A0A1H7M8F7_9EURY</name>